<dbReference type="InterPro" id="IPR027417">
    <property type="entry name" value="P-loop_NTPase"/>
</dbReference>
<keyword evidence="4 10" id="KW-0547">Nucleotide-binding</keyword>
<dbReference type="Pfam" id="PF13959">
    <property type="entry name" value="CTE_SPB4"/>
    <property type="match status" value="1"/>
</dbReference>
<feature type="domain" description="Helicase ATP-binding" evidence="12">
    <location>
        <begin position="195"/>
        <end position="389"/>
    </location>
</feature>
<evidence type="ECO:0000256" key="5">
    <source>
        <dbReference type="ARBA" id="ARBA00022801"/>
    </source>
</evidence>
<proteinExistence type="inferred from homology"/>
<organism evidence="14 15">
    <name type="scientific">Taphrina deformans (strain PYCC 5710 / ATCC 11124 / CBS 356.35 / IMI 108563 / JCM 9778 / NBRC 8474)</name>
    <name type="common">Peach leaf curl fungus</name>
    <name type="synonym">Lalaria deformans</name>
    <dbReference type="NCBI Taxonomy" id="1097556"/>
    <lineage>
        <taxon>Eukaryota</taxon>
        <taxon>Fungi</taxon>
        <taxon>Dikarya</taxon>
        <taxon>Ascomycota</taxon>
        <taxon>Taphrinomycotina</taxon>
        <taxon>Taphrinomycetes</taxon>
        <taxon>Taphrinales</taxon>
        <taxon>Taphrinaceae</taxon>
        <taxon>Taphrina</taxon>
    </lineage>
</organism>
<evidence type="ECO:0000256" key="7">
    <source>
        <dbReference type="ARBA" id="ARBA00022840"/>
    </source>
</evidence>
<feature type="compositionally biased region" description="Basic residues" evidence="11">
    <location>
        <begin position="31"/>
        <end position="44"/>
    </location>
</feature>
<dbReference type="EMBL" id="CAHR02000063">
    <property type="protein sequence ID" value="CCG81921.1"/>
    <property type="molecule type" value="Genomic_DNA"/>
</dbReference>
<evidence type="ECO:0000256" key="10">
    <source>
        <dbReference type="RuleBase" id="RU365068"/>
    </source>
</evidence>
<protein>
    <recommendedName>
        <fullName evidence="10">ATP-dependent RNA helicase</fullName>
        <ecNumber evidence="10">3.6.4.13</ecNumber>
    </recommendedName>
</protein>
<comment type="function">
    <text evidence="10">RNA helicase.</text>
</comment>
<dbReference type="VEuPathDB" id="FungiDB:TAPDE_001811"/>
<dbReference type="GO" id="GO:0005730">
    <property type="term" value="C:nucleolus"/>
    <property type="evidence" value="ECO:0007669"/>
    <property type="project" value="UniProtKB-SubCell"/>
</dbReference>
<evidence type="ECO:0000313" key="14">
    <source>
        <dbReference type="EMBL" id="CCG81921.1"/>
    </source>
</evidence>
<comment type="domain">
    <text evidence="10">The Q motif is unique to and characteristic of the DEAD box family of RNA helicases and controls ATP binding and hydrolysis.</text>
</comment>
<evidence type="ECO:0000256" key="2">
    <source>
        <dbReference type="ARBA" id="ARBA00022517"/>
    </source>
</evidence>
<keyword evidence="7 10" id="KW-0067">ATP-binding</keyword>
<dbReference type="STRING" id="1097556.R4XC14"/>
<dbReference type="PANTHER" id="PTHR24031">
    <property type="entry name" value="RNA HELICASE"/>
    <property type="match status" value="1"/>
</dbReference>
<dbReference type="InterPro" id="IPR014001">
    <property type="entry name" value="Helicase_ATP-bd"/>
</dbReference>
<evidence type="ECO:0000256" key="3">
    <source>
        <dbReference type="ARBA" id="ARBA00022552"/>
    </source>
</evidence>
<dbReference type="Proteomes" id="UP000013776">
    <property type="component" value="Unassembled WGS sequence"/>
</dbReference>
<dbReference type="EC" id="3.6.4.13" evidence="10"/>
<dbReference type="GO" id="GO:0016787">
    <property type="term" value="F:hydrolase activity"/>
    <property type="evidence" value="ECO:0007669"/>
    <property type="project" value="UniProtKB-KW"/>
</dbReference>
<evidence type="ECO:0000259" key="13">
    <source>
        <dbReference type="PROSITE" id="PS51194"/>
    </source>
</evidence>
<keyword evidence="8 10" id="KW-0694">RNA-binding</keyword>
<dbReference type="CDD" id="cd18787">
    <property type="entry name" value="SF2_C_DEAD"/>
    <property type="match status" value="1"/>
</dbReference>
<keyword evidence="3" id="KW-0698">rRNA processing</keyword>
<dbReference type="SMART" id="SM00487">
    <property type="entry name" value="DEXDc"/>
    <property type="match status" value="1"/>
</dbReference>
<dbReference type="InterPro" id="IPR001650">
    <property type="entry name" value="Helicase_C-like"/>
</dbReference>
<evidence type="ECO:0000256" key="4">
    <source>
        <dbReference type="ARBA" id="ARBA00022741"/>
    </source>
</evidence>
<dbReference type="OrthoDB" id="422663at2759"/>
<dbReference type="SMART" id="SM00490">
    <property type="entry name" value="HELICc"/>
    <property type="match status" value="1"/>
</dbReference>
<dbReference type="GO" id="GO:0006364">
    <property type="term" value="P:rRNA processing"/>
    <property type="evidence" value="ECO:0007669"/>
    <property type="project" value="UniProtKB-KW"/>
</dbReference>
<dbReference type="PROSITE" id="PS51192">
    <property type="entry name" value="HELICASE_ATP_BIND_1"/>
    <property type="match status" value="1"/>
</dbReference>
<feature type="region of interest" description="Disordered" evidence="11">
    <location>
        <begin position="677"/>
        <end position="708"/>
    </location>
</feature>
<keyword evidence="15" id="KW-1185">Reference proteome</keyword>
<dbReference type="InterPro" id="IPR011545">
    <property type="entry name" value="DEAD/DEAH_box_helicase_dom"/>
</dbReference>
<dbReference type="GO" id="GO:0003724">
    <property type="term" value="F:RNA helicase activity"/>
    <property type="evidence" value="ECO:0007669"/>
    <property type="project" value="UniProtKB-EC"/>
</dbReference>
<dbReference type="AlphaFoldDB" id="R4XC14"/>
<keyword evidence="9" id="KW-0539">Nucleus</keyword>
<evidence type="ECO:0000256" key="8">
    <source>
        <dbReference type="ARBA" id="ARBA00022884"/>
    </source>
</evidence>
<reference evidence="14 15" key="1">
    <citation type="journal article" date="2013" name="MBio">
        <title>Genome sequencing of the plant pathogen Taphrina deformans, the causal agent of peach leaf curl.</title>
        <authorList>
            <person name="Cisse O.H."/>
            <person name="Almeida J.M.G.C.F."/>
            <person name="Fonseca A."/>
            <person name="Kumar A.A."/>
            <person name="Salojaervi J."/>
            <person name="Overmyer K."/>
            <person name="Hauser P.M."/>
            <person name="Pagni M."/>
        </authorList>
    </citation>
    <scope>NUCLEOTIDE SEQUENCE [LARGE SCALE GENOMIC DNA]</scope>
    <source>
        <strain evidence="15">PYCC 5710 / ATCC 11124 / CBS 356.35 / IMI 108563 / JCM 9778 / NBRC 8474</strain>
    </source>
</reference>
<dbReference type="eggNOG" id="KOG0348">
    <property type="taxonomic scope" value="Eukaryota"/>
</dbReference>
<feature type="compositionally biased region" description="Basic and acidic residues" evidence="11">
    <location>
        <begin position="689"/>
        <end position="705"/>
    </location>
</feature>
<evidence type="ECO:0000313" key="15">
    <source>
        <dbReference type="Proteomes" id="UP000013776"/>
    </source>
</evidence>
<dbReference type="PROSITE" id="PS51194">
    <property type="entry name" value="HELICASE_CTER"/>
    <property type="match status" value="1"/>
</dbReference>
<comment type="subcellular location">
    <subcellularLocation>
        <location evidence="1">Nucleus</location>
        <location evidence="1">Nucleolus</location>
    </subcellularLocation>
</comment>
<name>R4XC14_TAPDE</name>
<dbReference type="SMART" id="SM01178">
    <property type="entry name" value="DUF4217"/>
    <property type="match status" value="1"/>
</dbReference>
<dbReference type="Pfam" id="PF00271">
    <property type="entry name" value="Helicase_C"/>
    <property type="match status" value="1"/>
</dbReference>
<feature type="domain" description="Helicase C-terminal" evidence="13">
    <location>
        <begin position="410"/>
        <end position="602"/>
    </location>
</feature>
<evidence type="ECO:0000256" key="6">
    <source>
        <dbReference type="ARBA" id="ARBA00022806"/>
    </source>
</evidence>
<keyword evidence="6 10" id="KW-0347">Helicase</keyword>
<evidence type="ECO:0000256" key="1">
    <source>
        <dbReference type="ARBA" id="ARBA00004604"/>
    </source>
</evidence>
<dbReference type="Gene3D" id="3.40.50.300">
    <property type="entry name" value="P-loop containing nucleotide triphosphate hydrolases"/>
    <property type="match status" value="2"/>
</dbReference>
<dbReference type="SUPFAM" id="SSF52540">
    <property type="entry name" value="P-loop containing nucleoside triphosphate hydrolases"/>
    <property type="match status" value="1"/>
</dbReference>
<comment type="caution">
    <text evidence="14">The sequence shown here is derived from an EMBL/GenBank/DDBJ whole genome shotgun (WGS) entry which is preliminary data.</text>
</comment>
<feature type="region of interest" description="Disordered" evidence="11">
    <location>
        <begin position="29"/>
        <end position="125"/>
    </location>
</feature>
<dbReference type="GO" id="GO:0003723">
    <property type="term" value="F:RNA binding"/>
    <property type="evidence" value="ECO:0007669"/>
    <property type="project" value="UniProtKB-UniRule"/>
</dbReference>
<evidence type="ECO:0000256" key="11">
    <source>
        <dbReference type="SAM" id="MobiDB-lite"/>
    </source>
</evidence>
<comment type="similarity">
    <text evidence="10">Belongs to the DEAD box helicase family.</text>
</comment>
<sequence>MEDGMLLNLTSAPVTAIKKKLSGGRWTDRLKHNKKETRRVHKTIPRTEPARDVIDSDASTAGISAAHNGHAGEDSTPVKQTYNPELKRKRPTKDSASNNREKRQQGEDKSLEVEEQTERSAGQVVSSLFDFHDPLPVMAPTAKVDAQKSMIRPSNVPLNDSSTFEAVGIIPELITTMADKLQVTKPTIIQKRALAVLTKTSKDVFIKAETGSGKTLAYLLPILNRLCQLPAGMQSREKGCYALIIAPTRELAQQIYTVLDQLLNSRKARWIVGVLLIGGEKKKSEKARLRKGANIVIATPGRLKDHLESTKVLDVSAIRWVILDEGDRLMDLGFENTIIEILDTIKNREGRRLVADALPDRRVTVICSATAKDNVTKLGEQSLRDAVFIEGRAADLTADRTQTGTVAPAQLKQEYLVVPTKLRLVTLVASLKDAFTGPKACQKVIVFLSCGDTVDWHFSALSRPAEESETSTPSREQPSSIASAPLLAGGLLIHKLHGSLQQQVRTQTLRSFATCEEPAVLLCTDVASRGLDLQVDRVIQYDPPFSVDDYTHRIGRTARAGRSGRALLFTLKSETGYIDLIQSTLSCTLAETNVKFLLKSGFGKEFEDAATEWQLSFEKWTNQARNIERAKVAFTSHVRAYATHISSERKCFPIHGLQLGHVAKSFGLRDAPSTIGKNLPKVRPVKGARGTDEERLQKDESRRPTDIQMRMRRSIAAQSQASEFNLM</sequence>
<comment type="catalytic activity">
    <reaction evidence="10">
        <text>ATP + H2O = ADP + phosphate + H(+)</text>
        <dbReference type="Rhea" id="RHEA:13065"/>
        <dbReference type="ChEBI" id="CHEBI:15377"/>
        <dbReference type="ChEBI" id="CHEBI:15378"/>
        <dbReference type="ChEBI" id="CHEBI:30616"/>
        <dbReference type="ChEBI" id="CHEBI:43474"/>
        <dbReference type="ChEBI" id="CHEBI:456216"/>
        <dbReference type="EC" id="3.6.4.13"/>
    </reaction>
</comment>
<keyword evidence="5 10" id="KW-0378">Hydrolase</keyword>
<keyword evidence="2" id="KW-0690">Ribosome biogenesis</keyword>
<dbReference type="InterPro" id="IPR025313">
    <property type="entry name" value="SPB4-like_CTE"/>
</dbReference>
<evidence type="ECO:0000259" key="12">
    <source>
        <dbReference type="PROSITE" id="PS51192"/>
    </source>
</evidence>
<gene>
    <name evidence="14" type="ORF">TAPDE_001811</name>
</gene>
<dbReference type="Pfam" id="PF00270">
    <property type="entry name" value="DEAD"/>
    <property type="match status" value="1"/>
</dbReference>
<feature type="compositionally biased region" description="Basic and acidic residues" evidence="11">
    <location>
        <begin position="99"/>
        <end position="118"/>
    </location>
</feature>
<evidence type="ECO:0000256" key="9">
    <source>
        <dbReference type="ARBA" id="ARBA00023242"/>
    </source>
</evidence>
<accession>R4XC14</accession>
<dbReference type="GO" id="GO:0005524">
    <property type="term" value="F:ATP binding"/>
    <property type="evidence" value="ECO:0007669"/>
    <property type="project" value="UniProtKB-UniRule"/>
</dbReference>